<evidence type="ECO:0000256" key="1">
    <source>
        <dbReference type="ARBA" id="ARBA00022491"/>
    </source>
</evidence>
<dbReference type="EMBL" id="SDGY01000005">
    <property type="protein sequence ID" value="TYC46274.1"/>
    <property type="molecule type" value="Genomic_DNA"/>
</dbReference>
<dbReference type="OrthoDB" id="9788209at2"/>
<evidence type="ECO:0000313" key="6">
    <source>
        <dbReference type="EMBL" id="TYC46274.1"/>
    </source>
</evidence>
<dbReference type="Pfam" id="PF13377">
    <property type="entry name" value="Peripla_BP_3"/>
    <property type="match status" value="1"/>
</dbReference>
<evidence type="ECO:0000256" key="2">
    <source>
        <dbReference type="ARBA" id="ARBA00023015"/>
    </source>
</evidence>
<keyword evidence="2" id="KW-0805">Transcription regulation</keyword>
<organism evidence="6 7">
    <name type="scientific">Leuconostoc litchii</name>
    <dbReference type="NCBI Taxonomy" id="1981069"/>
    <lineage>
        <taxon>Bacteria</taxon>
        <taxon>Bacillati</taxon>
        <taxon>Bacillota</taxon>
        <taxon>Bacilli</taxon>
        <taxon>Lactobacillales</taxon>
        <taxon>Lactobacillaceae</taxon>
        <taxon>Leuconostoc</taxon>
    </lineage>
</organism>
<proteinExistence type="predicted"/>
<protein>
    <submittedName>
        <fullName evidence="6">LacI family transcriptional regulator</fullName>
    </submittedName>
</protein>
<dbReference type="Gene3D" id="3.40.50.2300">
    <property type="match status" value="2"/>
</dbReference>
<dbReference type="InterPro" id="IPR000843">
    <property type="entry name" value="HTH_LacI"/>
</dbReference>
<keyword evidence="4" id="KW-0804">Transcription</keyword>
<dbReference type="PANTHER" id="PTHR30146">
    <property type="entry name" value="LACI-RELATED TRANSCRIPTIONAL REPRESSOR"/>
    <property type="match status" value="1"/>
</dbReference>
<accession>A0A6P2CN02</accession>
<dbReference type="GO" id="GO:0000976">
    <property type="term" value="F:transcription cis-regulatory region binding"/>
    <property type="evidence" value="ECO:0007669"/>
    <property type="project" value="TreeGrafter"/>
</dbReference>
<dbReference type="Pfam" id="PF00356">
    <property type="entry name" value="LacI"/>
    <property type="match status" value="1"/>
</dbReference>
<gene>
    <name evidence="6" type="ORF">ESZ47_07300</name>
</gene>
<evidence type="ECO:0000313" key="7">
    <source>
        <dbReference type="Proteomes" id="UP000442244"/>
    </source>
</evidence>
<keyword evidence="3" id="KW-0238">DNA-binding</keyword>
<dbReference type="InterPro" id="IPR010982">
    <property type="entry name" value="Lambda_DNA-bd_dom_sf"/>
</dbReference>
<dbReference type="InterPro" id="IPR046335">
    <property type="entry name" value="LacI/GalR-like_sensor"/>
</dbReference>
<dbReference type="InterPro" id="IPR028082">
    <property type="entry name" value="Peripla_BP_I"/>
</dbReference>
<dbReference type="SUPFAM" id="SSF53822">
    <property type="entry name" value="Periplasmic binding protein-like I"/>
    <property type="match status" value="1"/>
</dbReference>
<sequence length="325" mass="35978">MAGIQKIAEKAGVSISTVSYALNGSKKVTEKTRSRILKIAEEYNYSPNLAGRMLKKQKNYIIGLYLHDFGGYFYSHMIDGVNKVLSENNYEVIVATGGSKTRDFISQGLVDGAIILDSDFPDDLIKKYALSGKPIVVMDRKLSGDNITQVLLDNVTGSKQAIQALNETDIDSFVIITGPKNSHDSNERLSAALKAIDESSNRPVKVIHSDFTITGGRNAAKEIIDMKYEKIGIFALNDEMAVGLIEELPTEKIGHDIQVIGFDNDIIGQYITPGLTTIDYSKHHWGSVAAKTLLEMIDDRDQFNSKKILTHIRHRGSLEKLENND</sequence>
<dbReference type="PANTHER" id="PTHR30146:SF148">
    <property type="entry name" value="HTH-TYPE TRANSCRIPTIONAL REPRESSOR PURR-RELATED"/>
    <property type="match status" value="1"/>
</dbReference>
<evidence type="ECO:0000256" key="4">
    <source>
        <dbReference type="ARBA" id="ARBA00023163"/>
    </source>
</evidence>
<comment type="caution">
    <text evidence="6">The sequence shown here is derived from an EMBL/GenBank/DDBJ whole genome shotgun (WGS) entry which is preliminary data.</text>
</comment>
<dbReference type="PROSITE" id="PS50932">
    <property type="entry name" value="HTH_LACI_2"/>
    <property type="match status" value="1"/>
</dbReference>
<reference evidence="6 7" key="1">
    <citation type="submission" date="2019-01" db="EMBL/GenBank/DDBJ databases">
        <title>Leuconostoc litchii sp. nov., a novel lactic acid bacterium isolated from lychee.</title>
        <authorList>
            <person name="Wang L.-T."/>
        </authorList>
    </citation>
    <scope>NUCLEOTIDE SEQUENCE [LARGE SCALE GENOMIC DNA]</scope>
    <source>
        <strain evidence="6 7">MB7</strain>
    </source>
</reference>
<keyword evidence="7" id="KW-1185">Reference proteome</keyword>
<dbReference type="Gene3D" id="1.10.260.40">
    <property type="entry name" value="lambda repressor-like DNA-binding domains"/>
    <property type="match status" value="1"/>
</dbReference>
<dbReference type="Proteomes" id="UP000442244">
    <property type="component" value="Unassembled WGS sequence"/>
</dbReference>
<keyword evidence="1" id="KW-0678">Repressor</keyword>
<dbReference type="SMART" id="SM00354">
    <property type="entry name" value="HTH_LACI"/>
    <property type="match status" value="1"/>
</dbReference>
<dbReference type="SUPFAM" id="SSF47413">
    <property type="entry name" value="lambda repressor-like DNA-binding domains"/>
    <property type="match status" value="1"/>
</dbReference>
<dbReference type="GO" id="GO:0003700">
    <property type="term" value="F:DNA-binding transcription factor activity"/>
    <property type="evidence" value="ECO:0007669"/>
    <property type="project" value="TreeGrafter"/>
</dbReference>
<name>A0A6P2CN02_9LACO</name>
<evidence type="ECO:0000259" key="5">
    <source>
        <dbReference type="PROSITE" id="PS50932"/>
    </source>
</evidence>
<dbReference type="AlphaFoldDB" id="A0A6P2CN02"/>
<evidence type="ECO:0000256" key="3">
    <source>
        <dbReference type="ARBA" id="ARBA00023125"/>
    </source>
</evidence>
<dbReference type="RefSeq" id="WP_148606156.1">
    <property type="nucleotide sequence ID" value="NZ_BSUV01000001.1"/>
</dbReference>
<feature type="domain" description="HTH lacI-type" evidence="5">
    <location>
        <begin position="2"/>
        <end position="56"/>
    </location>
</feature>
<dbReference type="CDD" id="cd01392">
    <property type="entry name" value="HTH_LacI"/>
    <property type="match status" value="1"/>
</dbReference>
<dbReference type="CDD" id="cd06267">
    <property type="entry name" value="PBP1_LacI_sugar_binding-like"/>
    <property type="match status" value="1"/>
</dbReference>